<dbReference type="GO" id="GO:0016020">
    <property type="term" value="C:membrane"/>
    <property type="evidence" value="ECO:0007669"/>
    <property type="project" value="UniProtKB-SubCell"/>
</dbReference>
<evidence type="ECO:0000259" key="8">
    <source>
        <dbReference type="Pfam" id="PF12166"/>
    </source>
</evidence>
<feature type="transmembrane region" description="Helical" evidence="7">
    <location>
        <begin position="812"/>
        <end position="839"/>
    </location>
</feature>
<feature type="transmembrane region" description="Helical" evidence="7">
    <location>
        <begin position="102"/>
        <end position="126"/>
    </location>
</feature>
<dbReference type="InterPro" id="IPR031334">
    <property type="entry name" value="Piezo_cap_dom"/>
</dbReference>
<feature type="region of interest" description="Disordered" evidence="6">
    <location>
        <begin position="1347"/>
        <end position="1454"/>
    </location>
</feature>
<feature type="transmembrane region" description="Helical" evidence="7">
    <location>
        <begin position="408"/>
        <end position="428"/>
    </location>
</feature>
<feature type="transmembrane region" description="Helical" evidence="7">
    <location>
        <begin position="1938"/>
        <end position="1957"/>
    </location>
</feature>
<feature type="compositionally biased region" description="Polar residues" evidence="6">
    <location>
        <begin position="1394"/>
        <end position="1410"/>
    </location>
</feature>
<comment type="subcellular location">
    <subcellularLocation>
        <location evidence="1">Membrane</location>
        <topology evidence="1">Multi-pass membrane protein</topology>
    </subcellularLocation>
</comment>
<evidence type="ECO:0000259" key="10">
    <source>
        <dbReference type="Pfam" id="PF24874"/>
    </source>
</evidence>
<feature type="compositionally biased region" description="Acidic residues" evidence="6">
    <location>
        <begin position="1374"/>
        <end position="1383"/>
    </location>
</feature>
<gene>
    <name evidence="11" type="ORF">A3770_01p04810</name>
</gene>
<feature type="transmembrane region" description="Helical" evidence="7">
    <location>
        <begin position="2009"/>
        <end position="2033"/>
    </location>
</feature>
<feature type="compositionally biased region" description="Basic and acidic residues" evidence="6">
    <location>
        <begin position="2267"/>
        <end position="2279"/>
    </location>
</feature>
<feature type="transmembrane region" description="Helical" evidence="7">
    <location>
        <begin position="711"/>
        <end position="730"/>
    </location>
</feature>
<feature type="transmembrane region" description="Helical" evidence="7">
    <location>
        <begin position="1015"/>
        <end position="1038"/>
    </location>
</feature>
<feature type="transmembrane region" description="Helical" evidence="7">
    <location>
        <begin position="1876"/>
        <end position="1894"/>
    </location>
</feature>
<dbReference type="Pfam" id="PF12166">
    <property type="entry name" value="Piezo_cap"/>
    <property type="match status" value="1"/>
</dbReference>
<dbReference type="GO" id="GO:0042391">
    <property type="term" value="P:regulation of membrane potential"/>
    <property type="evidence" value="ECO:0007669"/>
    <property type="project" value="TreeGrafter"/>
</dbReference>
<feature type="transmembrane region" description="Helical" evidence="7">
    <location>
        <begin position="761"/>
        <end position="780"/>
    </location>
</feature>
<reference evidence="11 12" key="1">
    <citation type="submission" date="2018-07" db="EMBL/GenBank/DDBJ databases">
        <title>The complete nuclear genome of the prasinophyte Chloropicon primus (CCMP1205).</title>
        <authorList>
            <person name="Pombert J.-F."/>
            <person name="Otis C."/>
            <person name="Turmel M."/>
            <person name="Lemieux C."/>
        </authorList>
    </citation>
    <scope>NUCLEOTIDE SEQUENCE [LARGE SCALE GENOMIC DNA]</scope>
    <source>
        <strain evidence="11 12">CCMP1205</strain>
    </source>
</reference>
<keyword evidence="5 7" id="KW-0472">Membrane</keyword>
<organism evidence="11 12">
    <name type="scientific">Chloropicon primus</name>
    <dbReference type="NCBI Taxonomy" id="1764295"/>
    <lineage>
        <taxon>Eukaryota</taxon>
        <taxon>Viridiplantae</taxon>
        <taxon>Chlorophyta</taxon>
        <taxon>Chloropicophyceae</taxon>
        <taxon>Chloropicales</taxon>
        <taxon>Chloropicaceae</taxon>
        <taxon>Chloropicon</taxon>
    </lineage>
</organism>
<feature type="transmembrane region" description="Helical" evidence="7">
    <location>
        <begin position="528"/>
        <end position="545"/>
    </location>
</feature>
<accession>A0A5B8MC66</accession>
<feature type="region of interest" description="Disordered" evidence="6">
    <location>
        <begin position="2262"/>
        <end position="2283"/>
    </location>
</feature>
<dbReference type="Pfam" id="PF24874">
    <property type="entry name" value="Piezo_THU9_anchor"/>
    <property type="match status" value="1"/>
</dbReference>
<feature type="domain" description="Piezo non-specific cation channel cap" evidence="8">
    <location>
        <begin position="2091"/>
        <end position="2390"/>
    </location>
</feature>
<evidence type="ECO:0000313" key="12">
    <source>
        <dbReference type="Proteomes" id="UP000316726"/>
    </source>
</evidence>
<name>A0A5B8MC66_9CHLO</name>
<feature type="domain" description="Piezo transmembrane helical unit" evidence="9">
    <location>
        <begin position="1512"/>
        <end position="1629"/>
    </location>
</feature>
<dbReference type="EMBL" id="CP031034">
    <property type="protein sequence ID" value="QDZ17963.1"/>
    <property type="molecule type" value="Genomic_DNA"/>
</dbReference>
<dbReference type="STRING" id="1764295.A0A5B8MC66"/>
<feature type="compositionally biased region" description="Basic and acidic residues" evidence="6">
    <location>
        <begin position="1416"/>
        <end position="1425"/>
    </location>
</feature>
<comment type="similarity">
    <text evidence="2">Belongs to the PIEZO (TC 1.A.75) family.</text>
</comment>
<feature type="transmembrane region" description="Helical" evidence="7">
    <location>
        <begin position="1208"/>
        <end position="1227"/>
    </location>
</feature>
<feature type="compositionally biased region" description="Acidic residues" evidence="6">
    <location>
        <begin position="1426"/>
        <end position="1443"/>
    </location>
</feature>
<protein>
    <submittedName>
        <fullName evidence="11">Piezo-type mechanosensitive ion channel protein</fullName>
    </submittedName>
</protein>
<evidence type="ECO:0000256" key="5">
    <source>
        <dbReference type="ARBA" id="ARBA00023136"/>
    </source>
</evidence>
<dbReference type="InterPro" id="IPR056768">
    <property type="entry name" value="THU_Piezo"/>
</dbReference>
<dbReference type="Proteomes" id="UP000316726">
    <property type="component" value="Chromosome 1"/>
</dbReference>
<keyword evidence="12" id="KW-1185">Reference proteome</keyword>
<dbReference type="PANTHER" id="PTHR13167">
    <property type="entry name" value="PIEZO-TYPE MECHANOSENSITIVE ION CHANNEL COMPONENT"/>
    <property type="match status" value="1"/>
</dbReference>
<dbReference type="OrthoDB" id="303066at2759"/>
<dbReference type="GO" id="GO:0071260">
    <property type="term" value="P:cellular response to mechanical stimulus"/>
    <property type="evidence" value="ECO:0007669"/>
    <property type="project" value="TreeGrafter"/>
</dbReference>
<evidence type="ECO:0000256" key="2">
    <source>
        <dbReference type="ARBA" id="ARBA00007821"/>
    </source>
</evidence>
<feature type="transmembrane region" description="Helical" evidence="7">
    <location>
        <begin position="260"/>
        <end position="280"/>
    </location>
</feature>
<feature type="transmembrane region" description="Helical" evidence="7">
    <location>
        <begin position="300"/>
        <end position="321"/>
    </location>
</feature>
<feature type="transmembrane region" description="Helical" evidence="7">
    <location>
        <begin position="46"/>
        <end position="65"/>
    </location>
</feature>
<evidence type="ECO:0000256" key="1">
    <source>
        <dbReference type="ARBA" id="ARBA00004141"/>
    </source>
</evidence>
<feature type="transmembrane region" description="Helical" evidence="7">
    <location>
        <begin position="645"/>
        <end position="667"/>
    </location>
</feature>
<dbReference type="InterPro" id="IPR027272">
    <property type="entry name" value="Piezo"/>
</dbReference>
<dbReference type="GO" id="GO:0008381">
    <property type="term" value="F:mechanosensitive monoatomic ion channel activity"/>
    <property type="evidence" value="ECO:0007669"/>
    <property type="project" value="InterPro"/>
</dbReference>
<evidence type="ECO:0000259" key="9">
    <source>
        <dbReference type="Pfam" id="PF23188"/>
    </source>
</evidence>
<feature type="transmembrane region" description="Helical" evidence="7">
    <location>
        <begin position="385"/>
        <end position="401"/>
    </location>
</feature>
<feature type="transmembrane region" description="Helical" evidence="7">
    <location>
        <begin position="205"/>
        <end position="223"/>
    </location>
</feature>
<feature type="transmembrane region" description="Helical" evidence="7">
    <location>
        <begin position="496"/>
        <end position="516"/>
    </location>
</feature>
<keyword evidence="3 7" id="KW-0812">Transmembrane</keyword>
<evidence type="ECO:0000256" key="3">
    <source>
        <dbReference type="ARBA" id="ARBA00022692"/>
    </source>
</evidence>
<evidence type="ECO:0000256" key="4">
    <source>
        <dbReference type="ARBA" id="ARBA00022989"/>
    </source>
</evidence>
<feature type="region of interest" description="Disordered" evidence="6">
    <location>
        <begin position="946"/>
        <end position="966"/>
    </location>
</feature>
<feature type="transmembrane region" description="Helical" evidence="7">
    <location>
        <begin position="679"/>
        <end position="699"/>
    </location>
</feature>
<dbReference type="PANTHER" id="PTHR13167:SF25">
    <property type="entry name" value="PIEZO-TYPE MECHANOSENSITIVE ION CHANNEL COMPONENT"/>
    <property type="match status" value="1"/>
</dbReference>
<dbReference type="Pfam" id="PF23188">
    <property type="entry name" value="THU_Piezo1"/>
    <property type="match status" value="1"/>
</dbReference>
<feature type="transmembrane region" description="Helical" evidence="7">
    <location>
        <begin position="457"/>
        <end position="476"/>
    </location>
</feature>
<sequence>MVHERSYELRQFGVQHRRIAKVKGVFEHFFIEVASGIRRAMERGNISSAFQSVVPIFLLAAGATIPAAVQSLFYLCCLFCHFRFLVWSNASDNCGATARRALRLWTLLLGFSFGFLTMEILAQVALNLDLSNEGDTLDAVLRVLGLCNRTAERLILALFKHFLVLFVSTWQRGMFLSIIDEEDSTHAYPDLLEIKKSCIKFAEKVATHVWPLVLLSLCLLKITPLNLPYVAYMTAYSFYTGSKIYGAGKRTTIKGIKIGYMFYSSLHYVFLLVVRVGSHFSSDISSLADKTRLSFLCREGSFAITTLYIADLVFALLLGLFEFSIEKYPKVRGEGLREPLLPRDGADNGESEKSEDRLERVDPYAFHWCTGWLFCLYALLLNKMIGFLILLSGLLILIVPRRESLCKAFILASAFYMSFLWLAVYLIVSSSTCSRPVEGLGLCDGRSKNVNRFFETHLLSILPIFSILVMKQVRLYQTDKARNHWIHCVYDACNGYLQLMLGTVSCVLVPLTWTYLAVFCQPDNDVLHSLYIVVLVVSLVFRMDVLRVSKVLAAFHILVVFLTKKLFFGEGLLNFKCERGSITAIINSCVLSNRKYTADMLLLLSLVLATSVDRSVVEEKGRLVVNYFKCIFASLKAARENFLKVSVYVCGRSLGWCLTLLLIMLLVHLENLKGMKNSLIQVLWTIVCILNLVFSNFSGTYAKKAKGLLRLAIPTGAVVHLLTQFTYAAFYRSIYKVLPDAKKTASFIEDDVGLSRDTSSWHLIVSIVEPIAIMLLMRLYSFCNAASSGDAKLESPSFRFIQRLAIVHLDKMLAFTVFLFAVNLNTVLGTLILLCYLISLHRKPYGFTALCLLRSCEILTCITLVAAEALYVPCVSRSLSDRMTKLINFVCCGNQKGYFITSWLSLAILSLSKITVQHRTSHTLGEFVTSWPSALNPASREKRVVAKESKAKEEPQEGQAEKKDYGEAKRKEKIKLETEETKWKRLKNQLWYLELVTPFHIERAFANHGSGICSLVFLLCAFYAKNIISIVYVCFILISVRKSTGRKAWEIISIICTVIALYQDTLAILETHEILVINGISKEWVYWLSLKPTKQLIWTCMIAAFFSCMKSRYDRFGESVKSEREKLDQHHVKFFDHGFWSEISFSGRKRWTTLEYVMYGFFRYSQDISLVFVVSLAFYDKDVIHLGYLFLSLYFFRQREALRKRKNRFWVFMVGFNLTIISLNVIYQMPVFRSTSKENTCNVQNLIGLYKITGLLGNSIRTVSMRPITSILLFVVLQIQANLFRGRIHVAVTSCGMDVREYKQNYIIKLQHRKMLLKKFKVEEAYKNNESRKQRLKWLRKNVLQKETTMGDDEGHTVTAITGGSPEKKKENVEEKEESEELDTPATRKRSHTRSTSDLPEQMFLTSAYGQSARPSEARERARLEVEDDDEPGEGEEEGEGEGVGESSNGGREERAEIVETVIPEEEADESKAIVKGENVDESSHEIGIPPELLMTSFWQKLFVPNRTDSHNFFCYFCMCLFFISEFSILSMIFPALIFYYSLLVESPSKNFWKFALALMEVWLLGQYVWQIPIYNSGISSDNVSICLWVSERASLKILQVIGLHESAARCFPGFLLYLSCLFHFFSLESKIVEVANEEEYSGSRFSLIVRKVKLFYLRLCTYHEDSPSFVHFKVKGKKSSLAQLSNVEWGMGLTVFLKEKMAELSYTTCTPHIKVLGVERDGKRDEAVILGVVDTPFNFESNDGLLIQPGRTIAKLVRRTTGEKLFDPWRKALEAQPNEEEIPKSLKSGVTLEDAFAAHEEKPDLYVYTVLMDLFAYIFVLCLYQVAVSSNKSLSESLNESIFPADYIVTMLGLFLFLVADRAVYVIASNRARTLLHYVSVPAYFAGGMLMYWQRAPEHPSYTCIFMFVKCFSLALQSWQLQAGYPKSTSGSLLLRHYNTISWLGVVIYTAIPFLYELRCLLDWTCTATTLTLFDWLTFEEIRLMLYRAEMVKQFKSRRKFGNSQPKHVKFFQGLLLFILLLIVLWTPLLVFSSGSPSFQVPVLKGLDMNVTLLTGDLKLKQPWTRPSQAMPLFKGGNNRLITEAEYSPTLISKYFYYQQLQCLAVAPESNQMWMASEPSKSSFASDLVKDDKLAYISVSWSMIRDHPVSASMCASTIYAQLDGPTRVDLSLAINQSSPSNTTDVRIPLKLLDPRTKQSIPGVYRLYWQLNGSPCAVVDRVGILQGNDPWVRCSLVLHTQVDKTDGFAFKSQWWDMECDVPQEGQDDNKTDSCWDKGSKSSRGKNGPLLKAILQEVQSGVIGTFLSSKGITGLYITFVFLIGRGVRAMVSNRILQIPQINLPSIVKLRTLCDDVRDARTVFDLELEELLYKALIRIYRSTELLYEMTRKME</sequence>
<feature type="domain" description="Piezo THU9 and anchor" evidence="10">
    <location>
        <begin position="1805"/>
        <end position="2034"/>
    </location>
</feature>
<feature type="transmembrane region" description="Helical" evidence="7">
    <location>
        <begin position="1513"/>
        <end position="1540"/>
    </location>
</feature>
<feature type="transmembrane region" description="Helical" evidence="7">
    <location>
        <begin position="1848"/>
        <end position="1869"/>
    </location>
</feature>
<evidence type="ECO:0000256" key="7">
    <source>
        <dbReference type="SAM" id="Phobius"/>
    </source>
</evidence>
<dbReference type="GO" id="GO:0005261">
    <property type="term" value="F:monoatomic cation channel activity"/>
    <property type="evidence" value="ECO:0007669"/>
    <property type="project" value="TreeGrafter"/>
</dbReference>
<dbReference type="InterPro" id="IPR056770">
    <property type="entry name" value="Piezo_THU9_anchor"/>
</dbReference>
<keyword evidence="4 7" id="KW-1133">Transmembrane helix</keyword>
<proteinExistence type="inferred from homology"/>
<evidence type="ECO:0000256" key="6">
    <source>
        <dbReference type="SAM" id="MobiDB-lite"/>
    </source>
</evidence>
<dbReference type="GO" id="GO:0050982">
    <property type="term" value="P:detection of mechanical stimulus"/>
    <property type="evidence" value="ECO:0007669"/>
    <property type="project" value="TreeGrafter"/>
</dbReference>
<evidence type="ECO:0000313" key="11">
    <source>
        <dbReference type="EMBL" id="QDZ17963.1"/>
    </source>
</evidence>
<feature type="transmembrane region" description="Helical" evidence="7">
    <location>
        <begin position="71"/>
        <end position="90"/>
    </location>
</feature>
<feature type="transmembrane region" description="Helical" evidence="7">
    <location>
        <begin position="1806"/>
        <end position="1828"/>
    </location>
</feature>